<name>A0A5E4CS48_MARMO</name>
<organism evidence="2">
    <name type="scientific">Marmota monax</name>
    <name type="common">Woodchuck</name>
    <dbReference type="NCBI Taxonomy" id="9995"/>
    <lineage>
        <taxon>Eukaryota</taxon>
        <taxon>Metazoa</taxon>
        <taxon>Chordata</taxon>
        <taxon>Craniata</taxon>
        <taxon>Vertebrata</taxon>
        <taxon>Euteleostomi</taxon>
        <taxon>Mammalia</taxon>
        <taxon>Eutheria</taxon>
        <taxon>Euarchontoglires</taxon>
        <taxon>Glires</taxon>
        <taxon>Rodentia</taxon>
        <taxon>Sciuromorpha</taxon>
        <taxon>Sciuridae</taxon>
        <taxon>Xerinae</taxon>
        <taxon>Marmotini</taxon>
        <taxon>Marmota</taxon>
    </lineage>
</organism>
<dbReference type="EMBL" id="CABDUW010001914">
    <property type="protein sequence ID" value="VTJ84616.1"/>
    <property type="molecule type" value="Genomic_DNA"/>
</dbReference>
<evidence type="ECO:0000313" key="1">
    <source>
        <dbReference type="EMBL" id="KAF7482896.1"/>
    </source>
</evidence>
<sequence>MSLLPMQPVRGCQAGFQEPSLPKPLSSAQERDLLGNCLVFSLFSLQEQRQTTENRELLAQAWNREIELTRGLATEEAEYSSNQLLRRHDG</sequence>
<evidence type="ECO:0000313" key="2">
    <source>
        <dbReference type="EMBL" id="VTJ84616.1"/>
    </source>
</evidence>
<accession>A0A5E4CS48</accession>
<protein>
    <submittedName>
        <fullName evidence="2">Uncharacterized protein</fullName>
    </submittedName>
</protein>
<dbReference type="AlphaFoldDB" id="A0A5E4CS48"/>
<gene>
    <name evidence="1" type="ORF">GHT09_005817</name>
    <name evidence="2" type="ORF">MONAX_5E026734</name>
</gene>
<dbReference type="EMBL" id="WJEC01000507">
    <property type="protein sequence ID" value="KAF7482896.1"/>
    <property type="molecule type" value="Genomic_DNA"/>
</dbReference>
<reference evidence="2" key="1">
    <citation type="submission" date="2019-04" db="EMBL/GenBank/DDBJ databases">
        <authorList>
            <person name="Alioto T."/>
            <person name="Alioto T."/>
        </authorList>
    </citation>
    <scope>NUCLEOTIDE SEQUENCE [LARGE SCALE GENOMIC DNA]</scope>
</reference>
<reference evidence="1" key="2">
    <citation type="submission" date="2020-08" db="EMBL/GenBank/DDBJ databases">
        <authorList>
            <person name="Shumante A."/>
            <person name="Zimin A.V."/>
            <person name="Puiu D."/>
            <person name="Salzberg S.L."/>
        </authorList>
    </citation>
    <scope>NUCLEOTIDE SEQUENCE</scope>
    <source>
        <strain evidence="1">WC2-LM</strain>
        <tissue evidence="1">Liver</tissue>
    </source>
</reference>
<proteinExistence type="predicted"/>
<dbReference type="Proteomes" id="UP000662637">
    <property type="component" value="Unassembled WGS sequence"/>
</dbReference>